<organism evidence="2">
    <name type="scientific">Physcomitrium patens</name>
    <name type="common">Spreading-leaved earth moss</name>
    <name type="synonym">Physcomitrella patens</name>
    <dbReference type="NCBI Taxonomy" id="3218"/>
    <lineage>
        <taxon>Eukaryota</taxon>
        <taxon>Viridiplantae</taxon>
        <taxon>Streptophyta</taxon>
        <taxon>Embryophyta</taxon>
        <taxon>Bryophyta</taxon>
        <taxon>Bryophytina</taxon>
        <taxon>Bryopsida</taxon>
        <taxon>Funariidae</taxon>
        <taxon>Funariales</taxon>
        <taxon>Funariaceae</taxon>
        <taxon>Physcomitrium</taxon>
    </lineage>
</organism>
<dbReference type="OrthoDB" id="2082at2759"/>
<dbReference type="InterPro" id="IPR018962">
    <property type="entry name" value="DUF1995"/>
</dbReference>
<evidence type="ECO:0000313" key="3">
    <source>
        <dbReference type="EnsemblPlants" id="PAC:32920778.CDS.1"/>
    </source>
</evidence>
<evidence type="ECO:0000313" key="4">
    <source>
        <dbReference type="Proteomes" id="UP000006727"/>
    </source>
</evidence>
<sequence>MDIICFPCRAFRYYRWLLESVHIRLQAMAHIVPAPALRTSVTRLELRARSNSTQDSTAQVRSLPTNQVSRIVSQNLLSSAAEFRAFVSSRGSVGDGVRRSRGAGVFEVRAKIEVDPKLGVSVYKPASYETLVADAAKSLSYGLEDGLKRLEIDFPPLPSSVSGYKGASDEFINANIQLALALARKVHELRGISCRLVFPDKPEKRKAVRSFGSAIEMTGCVSVGCLDDVPGGAGKSLWGSVRNAFDFDFGEDVEGKFESSQEPGLCIVLNCSTAELPAVEEYVNCFCKDTPVVLFNLETDTLRADLGLLGFPPKDLHYRFLAQFLPVFYVRIRDYSKSVNVAPFILNYSGALLRMYPGPWQVMLKQTDGSYACVAEAPERFTLGQTKEELLISLGLQEVAGSTMEFLRRGYKTATWWEEDTEEEESAAWRS</sequence>
<dbReference type="PANTHER" id="PTHR34051">
    <property type="entry name" value="PROTEIN LOW PSII ACCUMULATION 3, CHLOROPLASTIC"/>
    <property type="match status" value="1"/>
</dbReference>
<dbReference type="Gramene" id="Pp3c4_10300V3.1">
    <property type="protein sequence ID" value="PAC:32920778.CDS.1"/>
    <property type="gene ID" value="Pp3c4_10300"/>
</dbReference>
<evidence type="ECO:0000313" key="2">
    <source>
        <dbReference type="EMBL" id="PNR55115.1"/>
    </source>
</evidence>
<dbReference type="EMBL" id="ABEU02000004">
    <property type="protein sequence ID" value="PNR55115.1"/>
    <property type="molecule type" value="Genomic_DNA"/>
</dbReference>
<dbReference type="AlphaFoldDB" id="A0A2K1KMV8"/>
<keyword evidence="4" id="KW-1185">Reference proteome</keyword>
<dbReference type="InterPro" id="IPR044687">
    <property type="entry name" value="LPA3"/>
</dbReference>
<reference evidence="2 4" key="1">
    <citation type="journal article" date="2008" name="Science">
        <title>The Physcomitrella genome reveals evolutionary insights into the conquest of land by plants.</title>
        <authorList>
            <person name="Rensing S."/>
            <person name="Lang D."/>
            <person name="Zimmer A."/>
            <person name="Terry A."/>
            <person name="Salamov A."/>
            <person name="Shapiro H."/>
            <person name="Nishiyama T."/>
            <person name="Perroud P.-F."/>
            <person name="Lindquist E."/>
            <person name="Kamisugi Y."/>
            <person name="Tanahashi T."/>
            <person name="Sakakibara K."/>
            <person name="Fujita T."/>
            <person name="Oishi K."/>
            <person name="Shin-I T."/>
            <person name="Kuroki Y."/>
            <person name="Toyoda A."/>
            <person name="Suzuki Y."/>
            <person name="Hashimoto A."/>
            <person name="Yamaguchi K."/>
            <person name="Sugano A."/>
            <person name="Kohara Y."/>
            <person name="Fujiyama A."/>
            <person name="Anterola A."/>
            <person name="Aoki S."/>
            <person name="Ashton N."/>
            <person name="Barbazuk W.B."/>
            <person name="Barker E."/>
            <person name="Bennetzen J."/>
            <person name="Bezanilla M."/>
            <person name="Blankenship R."/>
            <person name="Cho S.H."/>
            <person name="Dutcher S."/>
            <person name="Estelle M."/>
            <person name="Fawcett J.A."/>
            <person name="Gundlach H."/>
            <person name="Hanada K."/>
            <person name="Heyl A."/>
            <person name="Hicks K.A."/>
            <person name="Hugh J."/>
            <person name="Lohr M."/>
            <person name="Mayer K."/>
            <person name="Melkozernov A."/>
            <person name="Murata T."/>
            <person name="Nelson D."/>
            <person name="Pils B."/>
            <person name="Prigge M."/>
            <person name="Reiss B."/>
            <person name="Renner T."/>
            <person name="Rombauts S."/>
            <person name="Rushton P."/>
            <person name="Sanderfoot A."/>
            <person name="Schween G."/>
            <person name="Shiu S.-H."/>
            <person name="Stueber K."/>
            <person name="Theodoulou F.L."/>
            <person name="Tu H."/>
            <person name="Van de Peer Y."/>
            <person name="Verrier P.J."/>
            <person name="Waters E."/>
            <person name="Wood A."/>
            <person name="Yang L."/>
            <person name="Cove D."/>
            <person name="Cuming A."/>
            <person name="Hasebe M."/>
            <person name="Lucas S."/>
            <person name="Mishler D.B."/>
            <person name="Reski R."/>
            <person name="Grigoriev I."/>
            <person name="Quatrano R.S."/>
            <person name="Boore J.L."/>
        </authorList>
    </citation>
    <scope>NUCLEOTIDE SEQUENCE [LARGE SCALE GENOMIC DNA]</scope>
    <source>
        <strain evidence="3 4">cv. Gransden 2004</strain>
    </source>
</reference>
<reference evidence="3" key="3">
    <citation type="submission" date="2020-12" db="UniProtKB">
        <authorList>
            <consortium name="EnsemblPlants"/>
        </authorList>
    </citation>
    <scope>IDENTIFICATION</scope>
</reference>
<reference evidence="2 4" key="2">
    <citation type="journal article" date="2018" name="Plant J.">
        <title>The Physcomitrella patens chromosome-scale assembly reveals moss genome structure and evolution.</title>
        <authorList>
            <person name="Lang D."/>
            <person name="Ullrich K.K."/>
            <person name="Murat F."/>
            <person name="Fuchs J."/>
            <person name="Jenkins J."/>
            <person name="Haas F.B."/>
            <person name="Piednoel M."/>
            <person name="Gundlach H."/>
            <person name="Van Bel M."/>
            <person name="Meyberg R."/>
            <person name="Vives C."/>
            <person name="Morata J."/>
            <person name="Symeonidi A."/>
            <person name="Hiss M."/>
            <person name="Muchero W."/>
            <person name="Kamisugi Y."/>
            <person name="Saleh O."/>
            <person name="Blanc G."/>
            <person name="Decker E.L."/>
            <person name="van Gessel N."/>
            <person name="Grimwood J."/>
            <person name="Hayes R.D."/>
            <person name="Graham S.W."/>
            <person name="Gunter L.E."/>
            <person name="McDaniel S.F."/>
            <person name="Hoernstein S.N.W."/>
            <person name="Larsson A."/>
            <person name="Li F.W."/>
            <person name="Perroud P.F."/>
            <person name="Phillips J."/>
            <person name="Ranjan P."/>
            <person name="Rokshar D.S."/>
            <person name="Rothfels C.J."/>
            <person name="Schneider L."/>
            <person name="Shu S."/>
            <person name="Stevenson D.W."/>
            <person name="Thummler F."/>
            <person name="Tillich M."/>
            <person name="Villarreal Aguilar J.C."/>
            <person name="Widiez T."/>
            <person name="Wong G.K."/>
            <person name="Wymore A."/>
            <person name="Zhang Y."/>
            <person name="Zimmer A.D."/>
            <person name="Quatrano R.S."/>
            <person name="Mayer K.F.X."/>
            <person name="Goodstein D."/>
            <person name="Casacuberta J.M."/>
            <person name="Vandepoele K."/>
            <person name="Reski R."/>
            <person name="Cuming A.C."/>
            <person name="Tuskan G.A."/>
            <person name="Maumus F."/>
            <person name="Salse J."/>
            <person name="Schmutz J."/>
            <person name="Rensing S.A."/>
        </authorList>
    </citation>
    <scope>NUCLEOTIDE SEQUENCE [LARGE SCALE GENOMIC DNA]</scope>
    <source>
        <strain evidence="3 4">cv. Gransden 2004</strain>
    </source>
</reference>
<gene>
    <name evidence="3" type="primary">LOC112281911</name>
    <name evidence="2" type="ORF">PHYPA_006008</name>
</gene>
<evidence type="ECO:0000259" key="1">
    <source>
        <dbReference type="Pfam" id="PF09353"/>
    </source>
</evidence>
<protein>
    <recommendedName>
        <fullName evidence="1">DUF1995 domain-containing protein</fullName>
    </recommendedName>
</protein>
<feature type="domain" description="DUF1995" evidence="1">
    <location>
        <begin position="125"/>
        <end position="387"/>
    </location>
</feature>
<dbReference type="Proteomes" id="UP000006727">
    <property type="component" value="Chromosome 4"/>
</dbReference>
<dbReference type="PANTHER" id="PTHR34051:SF2">
    <property type="entry name" value="PROTEIN LPA3"/>
    <property type="match status" value="1"/>
</dbReference>
<dbReference type="PaxDb" id="3218-PP1S190_86V6.1"/>
<dbReference type="Pfam" id="PF09353">
    <property type="entry name" value="DUF1995"/>
    <property type="match status" value="1"/>
</dbReference>
<dbReference type="EnsemblPlants" id="Pp3c4_10300V3.2">
    <property type="protein sequence ID" value="PAC:32920779.CDS.1"/>
    <property type="gene ID" value="Pp3c4_10300"/>
</dbReference>
<accession>A0A2K1KMV8</accession>
<dbReference type="STRING" id="3218.A0A2K1KMV8"/>
<dbReference type="EnsemblPlants" id="Pp3c4_10300V3.1">
    <property type="protein sequence ID" value="PAC:32920778.CDS.1"/>
    <property type="gene ID" value="Pp3c4_10300"/>
</dbReference>
<proteinExistence type="predicted"/>
<name>A0A2K1KMV8_PHYPA</name>
<dbReference type="Gramene" id="Pp3c4_10300V3.2">
    <property type="protein sequence ID" value="PAC:32920779.CDS.1"/>
    <property type="gene ID" value="Pp3c4_10300"/>
</dbReference>